<feature type="domain" description="B30.2/SPRY" evidence="2">
    <location>
        <begin position="238"/>
        <end position="434"/>
    </location>
</feature>
<organism evidence="3 4">
    <name type="scientific">Globodera pallida</name>
    <name type="common">Potato cyst nematode worm</name>
    <name type="synonym">Heterodera pallida</name>
    <dbReference type="NCBI Taxonomy" id="36090"/>
    <lineage>
        <taxon>Eukaryota</taxon>
        <taxon>Metazoa</taxon>
        <taxon>Ecdysozoa</taxon>
        <taxon>Nematoda</taxon>
        <taxon>Chromadorea</taxon>
        <taxon>Rhabditida</taxon>
        <taxon>Tylenchina</taxon>
        <taxon>Tylenchomorpha</taxon>
        <taxon>Tylenchoidea</taxon>
        <taxon>Heteroderidae</taxon>
        <taxon>Heteroderinae</taxon>
        <taxon>Globodera</taxon>
    </lineage>
</organism>
<dbReference type="SMART" id="SM00449">
    <property type="entry name" value="SPRY"/>
    <property type="match status" value="1"/>
</dbReference>
<evidence type="ECO:0000313" key="3">
    <source>
        <dbReference type="Proteomes" id="UP000050741"/>
    </source>
</evidence>
<keyword evidence="3" id="KW-1185">Reference proteome</keyword>
<sequence length="529" mass="60350">MELELESIKWMKEEMKEMKQYMEGMKDMKQLKDELKDVKQLKEEMEGMKQYMEEMKQSMEEMHELHKIECEKYTLQTKIVELGQKQQKSVHEKMGTNQKKQQQSIDQLRINYSAILVYKCREKTKQMELELESIKWMKEEMKEIMKQLKDELKDVKQLKEEMEGMKQYMEEMKQSMEEMHELHKIECEKYTLQTKIVELGQKQQKSVHEKMGTNQKKQQQSIDQLQKSFAKLSDGQKENGENFGSIGTVSWLERTNPSKQMEPVVSHKDLALFGTERLIAQHTGIAPANRSLLAEWPIPKNHFGIFFFEVNIVKKQKHLAGIAIGLAPKQIPLGDFVGCYEGTYAYQSNGTFWGHDVEGCSNDGRPCINGKPAFEEGDVIGCGVNLATHQIIYTKNGQRLDTANMFVTYADLCPCVTLYHTDDKIEANFGPSDPGISGPEGILGLPGAKGEPGLVRVPGLPGTSGVCPENCAPPAERQTTNEQLVPLINKQLKSIEWTLNNLSKKVAEELGQIHERLTKLEGAQLGKEE</sequence>
<evidence type="ECO:0000256" key="1">
    <source>
        <dbReference type="SAM" id="Coils"/>
    </source>
</evidence>
<dbReference type="InterPro" id="IPR044736">
    <property type="entry name" value="Gid1/RanBPM/SPLA_SPRY"/>
</dbReference>
<dbReference type="Gene3D" id="2.60.120.920">
    <property type="match status" value="1"/>
</dbReference>
<dbReference type="InterPro" id="IPR003877">
    <property type="entry name" value="SPRY_dom"/>
</dbReference>
<feature type="coiled-coil region" evidence="1">
    <location>
        <begin position="11"/>
        <end position="68"/>
    </location>
</feature>
<protein>
    <submittedName>
        <fullName evidence="4">B30.2/SPRY domain-containing protein</fullName>
    </submittedName>
</protein>
<dbReference type="InterPro" id="IPR013320">
    <property type="entry name" value="ConA-like_dom_sf"/>
</dbReference>
<reference evidence="3" key="1">
    <citation type="submission" date="2013-12" db="EMBL/GenBank/DDBJ databases">
        <authorList>
            <person name="Aslett M."/>
        </authorList>
    </citation>
    <scope>NUCLEOTIDE SEQUENCE [LARGE SCALE GENOMIC DNA]</scope>
    <source>
        <strain evidence="3">Lindley</strain>
    </source>
</reference>
<dbReference type="CDD" id="cd12885">
    <property type="entry name" value="SPRY_RanBP_like"/>
    <property type="match status" value="1"/>
</dbReference>
<reference evidence="4" key="3">
    <citation type="submission" date="2016-06" db="UniProtKB">
        <authorList>
            <consortium name="WormBaseParasite"/>
        </authorList>
    </citation>
    <scope>IDENTIFICATION</scope>
</reference>
<evidence type="ECO:0000313" key="4">
    <source>
        <dbReference type="WBParaSite" id="GPLIN_000183900"/>
    </source>
</evidence>
<feature type="coiled-coil region" evidence="1">
    <location>
        <begin position="131"/>
        <end position="185"/>
    </location>
</feature>
<dbReference type="WBParaSite" id="GPLIN_000183900">
    <property type="protein sequence ID" value="GPLIN_000183900"/>
    <property type="gene ID" value="GPLIN_000183900"/>
</dbReference>
<reference evidence="3" key="2">
    <citation type="submission" date="2014-05" db="EMBL/GenBank/DDBJ databases">
        <title>The genome and life-stage specific transcriptomes of Globodera pallida elucidate key aspects of plant parasitism by a cyst nematode.</title>
        <authorList>
            <person name="Cotton J.A."/>
            <person name="Lilley C.J."/>
            <person name="Jones L.M."/>
            <person name="Kikuchi T."/>
            <person name="Reid A.J."/>
            <person name="Thorpe P."/>
            <person name="Tsai I.J."/>
            <person name="Beasley H."/>
            <person name="Blok V."/>
            <person name="Cock P.J.A."/>
            <person name="Van den Akker S.E."/>
            <person name="Holroyd N."/>
            <person name="Hunt M."/>
            <person name="Mantelin S."/>
            <person name="Naghra H."/>
            <person name="Pain A."/>
            <person name="Palomares-Rius J.E."/>
            <person name="Zarowiecki M."/>
            <person name="Berriman M."/>
            <person name="Jones J.T."/>
            <person name="Urwin P.E."/>
        </authorList>
    </citation>
    <scope>NUCLEOTIDE SEQUENCE [LARGE SCALE GENOMIC DNA]</scope>
    <source>
        <strain evidence="3">Lindley</strain>
    </source>
</reference>
<accession>A0A183BMK4</accession>
<dbReference type="PROSITE" id="PS50188">
    <property type="entry name" value="B302_SPRY"/>
    <property type="match status" value="1"/>
</dbReference>
<name>A0A183BMK4_GLOPA</name>
<keyword evidence="1" id="KW-0175">Coiled coil</keyword>
<evidence type="ECO:0000259" key="2">
    <source>
        <dbReference type="PROSITE" id="PS50188"/>
    </source>
</evidence>
<dbReference type="InterPro" id="IPR043136">
    <property type="entry name" value="B30.2/SPRY_sf"/>
</dbReference>
<proteinExistence type="predicted"/>
<dbReference type="InterPro" id="IPR001870">
    <property type="entry name" value="B30.2/SPRY"/>
</dbReference>
<dbReference type="Proteomes" id="UP000050741">
    <property type="component" value="Unassembled WGS sequence"/>
</dbReference>
<dbReference type="Pfam" id="PF00622">
    <property type="entry name" value="SPRY"/>
    <property type="match status" value="1"/>
</dbReference>
<dbReference type="SUPFAM" id="SSF49899">
    <property type="entry name" value="Concanavalin A-like lectins/glucanases"/>
    <property type="match status" value="1"/>
</dbReference>
<dbReference type="AlphaFoldDB" id="A0A183BMK4"/>